<dbReference type="Pfam" id="PF16656">
    <property type="entry name" value="Pur_ac_phosph_N"/>
    <property type="match status" value="1"/>
</dbReference>
<dbReference type="KEGG" id="copr:Cop2CBH44_30530"/>
<evidence type="ECO:0000256" key="1">
    <source>
        <dbReference type="ARBA" id="ARBA00022729"/>
    </source>
</evidence>
<accession>A0A7G1HYG1</accession>
<evidence type="ECO:0008006" key="6">
    <source>
        <dbReference type="Google" id="ProtNLM"/>
    </source>
</evidence>
<dbReference type="PANTHER" id="PTHR22953">
    <property type="entry name" value="ACID PHOSPHATASE RELATED"/>
    <property type="match status" value="1"/>
</dbReference>
<dbReference type="InterPro" id="IPR008963">
    <property type="entry name" value="Purple_acid_Pase-like_N"/>
</dbReference>
<dbReference type="Pfam" id="PF00149">
    <property type="entry name" value="Metallophos"/>
    <property type="match status" value="1"/>
</dbReference>
<keyword evidence="5" id="KW-1185">Reference proteome</keyword>
<dbReference type="GO" id="GO:0046872">
    <property type="term" value="F:metal ion binding"/>
    <property type="evidence" value="ECO:0007669"/>
    <property type="project" value="InterPro"/>
</dbReference>
<dbReference type="InterPro" id="IPR004843">
    <property type="entry name" value="Calcineurin-like_PHP"/>
</dbReference>
<feature type="domain" description="Purple acid phosphatase N-terminal" evidence="3">
    <location>
        <begin position="47"/>
        <end position="123"/>
    </location>
</feature>
<dbReference type="GO" id="GO:0003993">
    <property type="term" value="F:acid phosphatase activity"/>
    <property type="evidence" value="ECO:0007669"/>
    <property type="project" value="InterPro"/>
</dbReference>
<organism evidence="4 5">
    <name type="scientific">Coprobacter secundus subsp. similis</name>
    <dbReference type="NCBI Taxonomy" id="2751153"/>
    <lineage>
        <taxon>Bacteria</taxon>
        <taxon>Pseudomonadati</taxon>
        <taxon>Bacteroidota</taxon>
        <taxon>Bacteroidia</taxon>
        <taxon>Bacteroidales</taxon>
        <taxon>Barnesiellaceae</taxon>
        <taxon>Coprobacter</taxon>
    </lineage>
</organism>
<evidence type="ECO:0000313" key="4">
    <source>
        <dbReference type="EMBL" id="BCI64700.1"/>
    </source>
</evidence>
<dbReference type="SUPFAM" id="SSF56300">
    <property type="entry name" value="Metallo-dependent phosphatases"/>
    <property type="match status" value="1"/>
</dbReference>
<sequence>MNHTKYLYSKDKTKHCKLYFIIVAIFTGQLFHAQAKESEFIFTCQPYLQQVSGTEATIMWATNKDAVSWVEIAPNDTLHFYAAERPQFFDTNFGRKKIGKLHKIRITGLTPATSYRYRIFSKEITHKEHQDIRYGRTIANDVYKGKPYIFSTTVPSKNKIHFAVVNDIHENTERYSSLFHAIDSASLDFMILNGDMVNKMDSAQQMYKSFINTSSQLYAKTIPFFMVRGNHETRGNYSEEYANLFPSPTGQPYYSFSRGPVYFIVLDGGEDKPDSDIEYNGLADFDKYRDEEAIWLKQIINSNEYRKASVHIVLIHVPPTGDTWHGSLEVQSKFIPILNNAGIDLMLSGHIHRHAYYSPDKTLCKFPLLINSNRHILDITVDNMYIDINMINEQGLSEKQFKFDVK</sequence>
<feature type="domain" description="Calcineurin-like phosphoesterase" evidence="2">
    <location>
        <begin position="161"/>
        <end position="353"/>
    </location>
</feature>
<dbReference type="AlphaFoldDB" id="A0A7G1HYG1"/>
<evidence type="ECO:0000313" key="5">
    <source>
        <dbReference type="Proteomes" id="UP000594042"/>
    </source>
</evidence>
<dbReference type="PANTHER" id="PTHR22953:SF153">
    <property type="entry name" value="PURPLE ACID PHOSPHATASE"/>
    <property type="match status" value="1"/>
</dbReference>
<evidence type="ECO:0000259" key="2">
    <source>
        <dbReference type="Pfam" id="PF00149"/>
    </source>
</evidence>
<dbReference type="InterPro" id="IPR039331">
    <property type="entry name" value="PAPs-like"/>
</dbReference>
<dbReference type="Gene3D" id="3.60.21.10">
    <property type="match status" value="1"/>
</dbReference>
<proteinExistence type="predicted"/>
<name>A0A7G1HYG1_9BACT</name>
<dbReference type="SUPFAM" id="SSF49363">
    <property type="entry name" value="Purple acid phosphatase, N-terminal domain"/>
    <property type="match status" value="1"/>
</dbReference>
<reference evidence="5" key="1">
    <citation type="submission" date="2020-07" db="EMBL/GenBank/DDBJ databases">
        <title>Complete genome sequencing of Coprobacter sp. strain 2CBH44.</title>
        <authorList>
            <person name="Sakamoto M."/>
            <person name="Murakami T."/>
            <person name="Mori H."/>
        </authorList>
    </citation>
    <scope>NUCLEOTIDE SEQUENCE [LARGE SCALE GENOMIC DNA]</scope>
    <source>
        <strain evidence="5">2CBH44</strain>
    </source>
</reference>
<dbReference type="InterPro" id="IPR029052">
    <property type="entry name" value="Metallo-depent_PP-like"/>
</dbReference>
<dbReference type="Gene3D" id="2.60.40.380">
    <property type="entry name" value="Purple acid phosphatase-like, N-terminal"/>
    <property type="match status" value="1"/>
</dbReference>
<keyword evidence="1" id="KW-0732">Signal</keyword>
<dbReference type="InterPro" id="IPR015914">
    <property type="entry name" value="PAPs_N"/>
</dbReference>
<gene>
    <name evidence="4" type="ORF">Cop2CBH44_30530</name>
</gene>
<protein>
    <recommendedName>
        <fullName evidence="6">Purple acid phosphatase</fullName>
    </recommendedName>
</protein>
<dbReference type="EMBL" id="AP023322">
    <property type="protein sequence ID" value="BCI64700.1"/>
    <property type="molecule type" value="Genomic_DNA"/>
</dbReference>
<evidence type="ECO:0000259" key="3">
    <source>
        <dbReference type="Pfam" id="PF16656"/>
    </source>
</evidence>
<dbReference type="Proteomes" id="UP000594042">
    <property type="component" value="Chromosome"/>
</dbReference>
<dbReference type="RefSeq" id="WP_200755152.1">
    <property type="nucleotide sequence ID" value="NZ_AP023322.1"/>
</dbReference>